<evidence type="ECO:0000256" key="2">
    <source>
        <dbReference type="ARBA" id="ARBA00022475"/>
    </source>
</evidence>
<feature type="transmembrane region" description="Helical" evidence="6">
    <location>
        <begin position="400"/>
        <end position="422"/>
    </location>
</feature>
<feature type="transmembrane region" description="Helical" evidence="6">
    <location>
        <begin position="113"/>
        <end position="137"/>
    </location>
</feature>
<name>A0A2N3LK03_9BACI</name>
<evidence type="ECO:0000256" key="4">
    <source>
        <dbReference type="ARBA" id="ARBA00022989"/>
    </source>
</evidence>
<dbReference type="InterPro" id="IPR002797">
    <property type="entry name" value="Polysacc_synth"/>
</dbReference>
<dbReference type="GO" id="GO:0005886">
    <property type="term" value="C:plasma membrane"/>
    <property type="evidence" value="ECO:0007669"/>
    <property type="project" value="UniProtKB-SubCell"/>
</dbReference>
<proteinExistence type="predicted"/>
<evidence type="ECO:0000256" key="5">
    <source>
        <dbReference type="ARBA" id="ARBA00023136"/>
    </source>
</evidence>
<dbReference type="Pfam" id="PF01943">
    <property type="entry name" value="Polysacc_synt"/>
    <property type="match status" value="1"/>
</dbReference>
<feature type="transmembrane region" description="Helical" evidence="6">
    <location>
        <begin position="40"/>
        <end position="64"/>
    </location>
</feature>
<sequence length="442" mass="49842">MRSFFKGIFVLAVVAFLGECIEFLVNMVLAKELGGVGMGLYMSILPLVFFVVVLASMELTVSISKYIAEKEEKYHASMLRHGIRFAAFFTIVLTIVTICVLPIIPAFNQYHPYIRLLVVILIPITSFSSIARGYFMGVQHMGKIATANFTRKFAQLLLLVFIFHLFQFELETSILIALSTLVGSELVVLLYLLQQFYVQMKKMKNRGSIRLSGKNVRKSLLAVSLPTTGMRISHSIAHAIQPFLIKAALMKAGLTGTVALEHFGIVSGVAFSIGFFPAFIAHSFSTVLIPTVSEAYAQKDFVKLQKLLQQVMVMTFLYGVPAILVFHYFAEPLTHLFFKSALAPFYLQLLWPYFLFHYFVIPLQAFLIGIGLITDSLIHYIWATIVMFIMMYILGSNPHYQMIGIILAMNTSSLLLMLLHYVTICKKIGVSLILRKPYKQSY</sequence>
<feature type="transmembrane region" description="Helical" evidence="6">
    <location>
        <begin position="377"/>
        <end position="394"/>
    </location>
</feature>
<evidence type="ECO:0000313" key="8">
    <source>
        <dbReference type="Proteomes" id="UP000233440"/>
    </source>
</evidence>
<keyword evidence="2" id="KW-1003">Cell membrane</keyword>
<accession>A0A2N3LK03</accession>
<dbReference type="AlphaFoldDB" id="A0A2N3LK03"/>
<dbReference type="OrthoDB" id="9775950at2"/>
<keyword evidence="5 6" id="KW-0472">Membrane</keyword>
<dbReference type="Proteomes" id="UP000233440">
    <property type="component" value="Unassembled WGS sequence"/>
</dbReference>
<gene>
    <name evidence="7" type="ORF">CWO92_11335</name>
</gene>
<comment type="subcellular location">
    <subcellularLocation>
        <location evidence="1">Cell membrane</location>
        <topology evidence="1">Multi-pass membrane protein</topology>
    </subcellularLocation>
</comment>
<dbReference type="InterPro" id="IPR024923">
    <property type="entry name" value="PG_synth_SpoVB"/>
</dbReference>
<dbReference type="CDD" id="cd13124">
    <property type="entry name" value="MATE_SpoVB_like"/>
    <property type="match status" value="1"/>
</dbReference>
<evidence type="ECO:0000313" key="7">
    <source>
        <dbReference type="EMBL" id="PKR84951.1"/>
    </source>
</evidence>
<feature type="transmembrane region" description="Helical" evidence="6">
    <location>
        <begin position="311"/>
        <end position="330"/>
    </location>
</feature>
<keyword evidence="8" id="KW-1185">Reference proteome</keyword>
<evidence type="ECO:0000256" key="3">
    <source>
        <dbReference type="ARBA" id="ARBA00022692"/>
    </source>
</evidence>
<evidence type="ECO:0000256" key="1">
    <source>
        <dbReference type="ARBA" id="ARBA00004651"/>
    </source>
</evidence>
<evidence type="ECO:0000256" key="6">
    <source>
        <dbReference type="SAM" id="Phobius"/>
    </source>
</evidence>
<feature type="transmembrane region" description="Helical" evidence="6">
    <location>
        <begin position="85"/>
        <end position="107"/>
    </location>
</feature>
<dbReference type="PANTHER" id="PTHR30250">
    <property type="entry name" value="PST FAMILY PREDICTED COLANIC ACID TRANSPORTER"/>
    <property type="match status" value="1"/>
</dbReference>
<dbReference type="PANTHER" id="PTHR30250:SF24">
    <property type="entry name" value="STAGE V SPORULATION PROTEIN B"/>
    <property type="match status" value="1"/>
</dbReference>
<feature type="transmembrane region" description="Helical" evidence="6">
    <location>
        <begin position="265"/>
        <end position="290"/>
    </location>
</feature>
<feature type="transmembrane region" description="Helical" evidence="6">
    <location>
        <begin position="149"/>
        <end position="168"/>
    </location>
</feature>
<comment type="caution">
    <text evidence="7">The sequence shown here is derived from an EMBL/GenBank/DDBJ whole genome shotgun (WGS) entry which is preliminary data.</text>
</comment>
<organism evidence="7 8">
    <name type="scientific">Heyndrickxia camelliae</name>
    <dbReference type="NCBI Taxonomy" id="1707093"/>
    <lineage>
        <taxon>Bacteria</taxon>
        <taxon>Bacillati</taxon>
        <taxon>Bacillota</taxon>
        <taxon>Bacilli</taxon>
        <taxon>Bacillales</taxon>
        <taxon>Bacillaceae</taxon>
        <taxon>Heyndrickxia</taxon>
    </lineage>
</organism>
<feature type="transmembrane region" description="Helical" evidence="6">
    <location>
        <begin position="174"/>
        <end position="198"/>
    </location>
</feature>
<dbReference type="EMBL" id="PIQO01000007">
    <property type="protein sequence ID" value="PKR84951.1"/>
    <property type="molecule type" value="Genomic_DNA"/>
</dbReference>
<reference evidence="7 8" key="1">
    <citation type="submission" date="2017-11" db="EMBL/GenBank/DDBJ databases">
        <title>Bacillus camelliae sp. nov., isolated from pu'er tea.</title>
        <authorList>
            <person name="Niu L."/>
        </authorList>
    </citation>
    <scope>NUCLEOTIDE SEQUENCE [LARGE SCALE GENOMIC DNA]</scope>
    <source>
        <strain evidence="7 8">7578-1</strain>
    </source>
</reference>
<dbReference type="RefSeq" id="WP_101354317.1">
    <property type="nucleotide sequence ID" value="NZ_PIQO01000007.1"/>
</dbReference>
<protein>
    <submittedName>
        <fullName evidence="7">Multidrug transporter MatE</fullName>
    </submittedName>
</protein>
<keyword evidence="4 6" id="KW-1133">Transmembrane helix</keyword>
<keyword evidence="3 6" id="KW-0812">Transmembrane</keyword>
<feature type="transmembrane region" description="Helical" evidence="6">
    <location>
        <begin position="350"/>
        <end position="370"/>
    </location>
</feature>
<dbReference type="InterPro" id="IPR050833">
    <property type="entry name" value="Poly_Biosynth_Transport"/>
</dbReference>
<feature type="transmembrane region" description="Helical" evidence="6">
    <location>
        <begin position="219"/>
        <end position="245"/>
    </location>
</feature>